<name>A0A2S1GS53_9CAUD</name>
<reference evidence="1" key="1">
    <citation type="submission" date="2018-03" db="EMBL/GenBank/DDBJ databases">
        <title>Complete genome sequence analysis of Enterobacteria phage IME347.</title>
        <authorList>
            <person name="Li P."/>
            <person name="Wang J."/>
            <person name="Tong Y."/>
        </authorList>
    </citation>
    <scope>NUCLEOTIDE SEQUENCE [LARGE SCALE GENOMIC DNA]</scope>
</reference>
<evidence type="ECO:0000313" key="2">
    <source>
        <dbReference type="Proteomes" id="UP000247217"/>
    </source>
</evidence>
<dbReference type="GeneID" id="54991354"/>
<organism evidence="1">
    <name type="scientific">Escherichia phage vB_EcoS_IME347</name>
    <dbReference type="NCBI Taxonomy" id="2496546"/>
    <lineage>
        <taxon>Viruses</taxon>
        <taxon>Duplodnaviria</taxon>
        <taxon>Heunggongvirae</taxon>
        <taxon>Uroviricota</taxon>
        <taxon>Caudoviricetes</taxon>
        <taxon>Drexlerviridae</taxon>
        <taxon>Tunavirinae</taxon>
        <taxon>Badaguanvirus</taxon>
        <taxon>Badaguanvirus IME347</taxon>
    </lineage>
</organism>
<dbReference type="KEGG" id="vg:54991354"/>
<accession>A0A2S1GS53</accession>
<evidence type="ECO:0000313" key="1">
    <source>
        <dbReference type="EMBL" id="AWD92213.1"/>
    </source>
</evidence>
<proteinExistence type="predicted"/>
<sequence length="62" mass="7271">MERLSYWQILDKAGRLREQLRGLPDNDRMEIIGRALLDLVHGDVTYHSCGNAQWNLTFEVKK</sequence>
<dbReference type="Proteomes" id="UP000247217">
    <property type="component" value="Segment"/>
</dbReference>
<dbReference type="EMBL" id="MH051918">
    <property type="protein sequence ID" value="AWD92213.1"/>
    <property type="molecule type" value="Genomic_DNA"/>
</dbReference>
<dbReference type="RefSeq" id="YP_009800849.1">
    <property type="nucleotide sequence ID" value="NC_047960.1"/>
</dbReference>
<keyword evidence="2" id="KW-1185">Reference proteome</keyword>
<protein>
    <submittedName>
        <fullName evidence="1">Uncharacterized protein</fullName>
    </submittedName>
</protein>